<dbReference type="GO" id="GO:0045165">
    <property type="term" value="P:cell fate commitment"/>
    <property type="evidence" value="ECO:0007669"/>
    <property type="project" value="TreeGrafter"/>
</dbReference>
<dbReference type="Pfam" id="PF00320">
    <property type="entry name" value="GATA"/>
    <property type="match status" value="1"/>
</dbReference>
<dbReference type="GO" id="GO:0045944">
    <property type="term" value="P:positive regulation of transcription by RNA polymerase II"/>
    <property type="evidence" value="ECO:0007669"/>
    <property type="project" value="TreeGrafter"/>
</dbReference>
<feature type="region of interest" description="Disordered" evidence="10">
    <location>
        <begin position="266"/>
        <end position="297"/>
    </location>
</feature>
<accession>A0A4U5NGD7</accession>
<evidence type="ECO:0000256" key="9">
    <source>
        <dbReference type="PROSITE-ProRule" id="PRU00094"/>
    </source>
</evidence>
<dbReference type="GO" id="GO:0008270">
    <property type="term" value="F:zinc ion binding"/>
    <property type="evidence" value="ECO:0007669"/>
    <property type="project" value="UniProtKB-KW"/>
</dbReference>
<dbReference type="GO" id="GO:0000981">
    <property type="term" value="F:DNA-binding transcription factor activity, RNA polymerase II-specific"/>
    <property type="evidence" value="ECO:0007669"/>
    <property type="project" value="TreeGrafter"/>
</dbReference>
<evidence type="ECO:0000256" key="1">
    <source>
        <dbReference type="ARBA" id="ARBA00004123"/>
    </source>
</evidence>
<gene>
    <name evidence="12" type="ORF">L596_015480</name>
</gene>
<dbReference type="InterPro" id="IPR013088">
    <property type="entry name" value="Znf_NHR/GATA"/>
</dbReference>
<feature type="region of interest" description="Disordered" evidence="10">
    <location>
        <begin position="345"/>
        <end position="379"/>
    </location>
</feature>
<reference evidence="12 13" key="1">
    <citation type="journal article" date="2015" name="Genome Biol.">
        <title>Comparative genomics of Steinernema reveals deeply conserved gene regulatory networks.</title>
        <authorList>
            <person name="Dillman A.R."/>
            <person name="Macchietto M."/>
            <person name="Porter C.F."/>
            <person name="Rogers A."/>
            <person name="Williams B."/>
            <person name="Antoshechkin I."/>
            <person name="Lee M.M."/>
            <person name="Goodwin Z."/>
            <person name="Lu X."/>
            <person name="Lewis E.E."/>
            <person name="Goodrich-Blair H."/>
            <person name="Stock S.P."/>
            <person name="Adams B.J."/>
            <person name="Sternberg P.W."/>
            <person name="Mortazavi A."/>
        </authorList>
    </citation>
    <scope>NUCLEOTIDE SEQUENCE [LARGE SCALE GENOMIC DNA]</scope>
    <source>
        <strain evidence="12 13">ALL</strain>
    </source>
</reference>
<dbReference type="GO" id="GO:0009888">
    <property type="term" value="P:tissue development"/>
    <property type="evidence" value="ECO:0007669"/>
    <property type="project" value="UniProtKB-ARBA"/>
</dbReference>
<dbReference type="InterPro" id="IPR039355">
    <property type="entry name" value="Transcription_factor_GATA"/>
</dbReference>
<keyword evidence="3 9" id="KW-0863">Zinc-finger</keyword>
<keyword evidence="13" id="KW-1185">Reference proteome</keyword>
<feature type="compositionally biased region" description="Basic and acidic residues" evidence="10">
    <location>
        <begin position="41"/>
        <end position="51"/>
    </location>
</feature>
<evidence type="ECO:0000313" key="12">
    <source>
        <dbReference type="EMBL" id="TKR81641.1"/>
    </source>
</evidence>
<reference evidence="12 13" key="2">
    <citation type="journal article" date="2019" name="G3 (Bethesda)">
        <title>Hybrid Assembly of the Genome of the Entomopathogenic Nematode Steinernema carpocapsae Identifies the X-Chromosome.</title>
        <authorList>
            <person name="Serra L."/>
            <person name="Macchietto M."/>
            <person name="Macias-Munoz A."/>
            <person name="McGill C.J."/>
            <person name="Rodriguez I.M."/>
            <person name="Rodriguez B."/>
            <person name="Murad R."/>
            <person name="Mortazavi A."/>
        </authorList>
    </citation>
    <scope>NUCLEOTIDE SEQUENCE [LARGE SCALE GENOMIC DNA]</scope>
    <source>
        <strain evidence="12 13">ALL</strain>
    </source>
</reference>
<evidence type="ECO:0000256" key="6">
    <source>
        <dbReference type="ARBA" id="ARBA00023125"/>
    </source>
</evidence>
<dbReference type="Proteomes" id="UP000298663">
    <property type="component" value="Unassembled WGS sequence"/>
</dbReference>
<evidence type="ECO:0000256" key="10">
    <source>
        <dbReference type="SAM" id="MobiDB-lite"/>
    </source>
</evidence>
<feature type="compositionally biased region" description="Acidic residues" evidence="10">
    <location>
        <begin position="482"/>
        <end position="492"/>
    </location>
</feature>
<evidence type="ECO:0000256" key="4">
    <source>
        <dbReference type="ARBA" id="ARBA00022833"/>
    </source>
</evidence>
<dbReference type="PROSITE" id="PS00344">
    <property type="entry name" value="GATA_ZN_FINGER_1"/>
    <property type="match status" value="1"/>
</dbReference>
<evidence type="ECO:0000313" key="13">
    <source>
        <dbReference type="Proteomes" id="UP000298663"/>
    </source>
</evidence>
<dbReference type="Gene3D" id="3.30.50.10">
    <property type="entry name" value="Erythroid Transcription Factor GATA-1, subunit A"/>
    <property type="match status" value="1"/>
</dbReference>
<dbReference type="CDD" id="cd00202">
    <property type="entry name" value="ZnF_GATA"/>
    <property type="match status" value="1"/>
</dbReference>
<dbReference type="PROSITE" id="PS50114">
    <property type="entry name" value="GATA_ZN_FINGER_2"/>
    <property type="match status" value="1"/>
</dbReference>
<proteinExistence type="predicted"/>
<comment type="caution">
    <text evidence="12">The sequence shown here is derived from an EMBL/GenBank/DDBJ whole genome shotgun (WGS) entry which is preliminary data.</text>
</comment>
<protein>
    <recommendedName>
        <fullName evidence="11">GATA-type domain-containing protein</fullName>
    </recommendedName>
</protein>
<sequence>MEANPAASQIYLPMQQVYAPFATLPTSSFSTMAVNHVFQTEDKDKLKKEDSVDPTSANGAARTSVIAEHATPAAPDYHALSNVQPMSDLAMATDPSYFNRQSQYYNQLGYPGYYQVYQTGALTGFLPDAFNAAGMRTDYSHTANNISAFDSSNFGYTVVPGVNVQSGLTQDVYTTAMPTVSQTTTSECAMCGTQVELDAIKDHQGLPLCKACVSKQQFAVEKAAAEQSKMDHIEYQMMKPANMTYVTQEPQKVEPAVTLAAQQASVSPVQVQRPKPLQPNAVATSSSSKKTPVANGNAQRRAGLVCSNCKGSTTTLWRRNAEGEPVCNACGLYFKLHGVARPIAMKKEGQLQTRKRKPRGSNESRKSKGSASINNSISQPIPQVIKHPYSIPSQDISHQSDLQANSGLSYFPSRTGDDGQSSLLVTPSDISQYSQLMNTFPEAQIQLATGFHGAFYNTGVAPMPEPIYPQAQRTTQNTVSMTEEEEAAAAAA</sequence>
<dbReference type="GO" id="GO:0005634">
    <property type="term" value="C:nucleus"/>
    <property type="evidence" value="ECO:0007669"/>
    <property type="project" value="UniProtKB-SubCell"/>
</dbReference>
<feature type="region of interest" description="Disordered" evidence="10">
    <location>
        <begin position="41"/>
        <end position="62"/>
    </location>
</feature>
<keyword evidence="8" id="KW-0539">Nucleus</keyword>
<feature type="compositionally biased region" description="Polar residues" evidence="10">
    <location>
        <begin position="369"/>
        <end position="379"/>
    </location>
</feature>
<dbReference type="OrthoDB" id="515401at2759"/>
<dbReference type="FunFam" id="3.30.50.10:FF:000032">
    <property type="entry name" value="Transcription factor GATA-3"/>
    <property type="match status" value="1"/>
</dbReference>
<dbReference type="SUPFAM" id="SSF57716">
    <property type="entry name" value="Glucocorticoid receptor-like (DNA-binding domain)"/>
    <property type="match status" value="1"/>
</dbReference>
<keyword evidence="5" id="KW-0805">Transcription regulation</keyword>
<evidence type="ECO:0000256" key="7">
    <source>
        <dbReference type="ARBA" id="ARBA00023163"/>
    </source>
</evidence>
<keyword evidence="2" id="KW-0479">Metal-binding</keyword>
<comment type="subcellular location">
    <subcellularLocation>
        <location evidence="1">Nucleus</location>
    </subcellularLocation>
</comment>
<evidence type="ECO:0000256" key="5">
    <source>
        <dbReference type="ARBA" id="ARBA00023015"/>
    </source>
</evidence>
<dbReference type="InterPro" id="IPR000679">
    <property type="entry name" value="Znf_GATA"/>
</dbReference>
<dbReference type="EMBL" id="AZBU02000004">
    <property type="protein sequence ID" value="TKR81641.1"/>
    <property type="molecule type" value="Genomic_DNA"/>
</dbReference>
<dbReference type="PRINTS" id="PR00619">
    <property type="entry name" value="GATAZNFINGER"/>
</dbReference>
<dbReference type="AlphaFoldDB" id="A0A4U5NGD7"/>
<dbReference type="PANTHER" id="PTHR10071:SF281">
    <property type="entry name" value="BOX A-BINDING FACTOR-RELATED"/>
    <property type="match status" value="1"/>
</dbReference>
<evidence type="ECO:0000259" key="11">
    <source>
        <dbReference type="PROSITE" id="PS50114"/>
    </source>
</evidence>
<dbReference type="SMART" id="SM00401">
    <property type="entry name" value="ZnF_GATA"/>
    <property type="match status" value="1"/>
</dbReference>
<dbReference type="GO" id="GO:0000122">
    <property type="term" value="P:negative regulation of transcription by RNA polymerase II"/>
    <property type="evidence" value="ECO:0007669"/>
    <property type="project" value="TreeGrafter"/>
</dbReference>
<name>A0A4U5NGD7_STECR</name>
<organism evidence="12 13">
    <name type="scientific">Steinernema carpocapsae</name>
    <name type="common">Entomopathogenic nematode</name>
    <dbReference type="NCBI Taxonomy" id="34508"/>
    <lineage>
        <taxon>Eukaryota</taxon>
        <taxon>Metazoa</taxon>
        <taxon>Ecdysozoa</taxon>
        <taxon>Nematoda</taxon>
        <taxon>Chromadorea</taxon>
        <taxon>Rhabditida</taxon>
        <taxon>Tylenchina</taxon>
        <taxon>Panagrolaimomorpha</taxon>
        <taxon>Strongyloidoidea</taxon>
        <taxon>Steinernematidae</taxon>
        <taxon>Steinernema</taxon>
    </lineage>
</organism>
<feature type="compositionally biased region" description="Polar residues" evidence="10">
    <location>
        <begin position="281"/>
        <end position="297"/>
    </location>
</feature>
<feature type="region of interest" description="Disordered" evidence="10">
    <location>
        <begin position="473"/>
        <end position="492"/>
    </location>
</feature>
<keyword evidence="6" id="KW-0238">DNA-binding</keyword>
<keyword evidence="4" id="KW-0862">Zinc</keyword>
<dbReference type="PANTHER" id="PTHR10071">
    <property type="entry name" value="TRANSCRIPTION FACTOR GATA FAMILY MEMBER"/>
    <property type="match status" value="1"/>
</dbReference>
<evidence type="ECO:0000256" key="8">
    <source>
        <dbReference type="ARBA" id="ARBA00023242"/>
    </source>
</evidence>
<feature type="domain" description="GATA-type" evidence="11">
    <location>
        <begin position="300"/>
        <end position="354"/>
    </location>
</feature>
<evidence type="ECO:0000256" key="2">
    <source>
        <dbReference type="ARBA" id="ARBA00022723"/>
    </source>
</evidence>
<keyword evidence="7" id="KW-0804">Transcription</keyword>
<evidence type="ECO:0000256" key="3">
    <source>
        <dbReference type="ARBA" id="ARBA00022771"/>
    </source>
</evidence>
<dbReference type="GO" id="GO:0000978">
    <property type="term" value="F:RNA polymerase II cis-regulatory region sequence-specific DNA binding"/>
    <property type="evidence" value="ECO:0007669"/>
    <property type="project" value="TreeGrafter"/>
</dbReference>